<reference evidence="2" key="1">
    <citation type="journal article" date="2013" name="Nat. Genet.">
        <title>The duck genome and transcriptome provide insight into an avian influenza virus reservoir species.</title>
        <authorList>
            <person name="Huang Y."/>
            <person name="Li Y."/>
            <person name="Burt D.W."/>
            <person name="Chen H."/>
            <person name="Zhang Y."/>
            <person name="Qian W."/>
            <person name="Kim H."/>
            <person name="Gan S."/>
            <person name="Zhao Y."/>
            <person name="Li J."/>
            <person name="Yi K."/>
            <person name="Feng H."/>
            <person name="Zhu P."/>
            <person name="Li B."/>
            <person name="Liu Q."/>
            <person name="Fairley S."/>
            <person name="Magor K.E."/>
            <person name="Du Z."/>
            <person name="Hu X."/>
            <person name="Goodman L."/>
            <person name="Tafer H."/>
            <person name="Vignal A."/>
            <person name="Lee T."/>
            <person name="Kim K.W."/>
            <person name="Sheng Z."/>
            <person name="An Y."/>
            <person name="Searle S."/>
            <person name="Herrero J."/>
            <person name="Groenen M.A."/>
            <person name="Crooijmans R.P."/>
            <person name="Faraut T."/>
            <person name="Cai Q."/>
            <person name="Webster R.G."/>
            <person name="Aldridge J.R."/>
            <person name="Warren W.C."/>
            <person name="Bartschat S."/>
            <person name="Kehr S."/>
            <person name="Marz M."/>
            <person name="Stadler P.F."/>
            <person name="Smith J."/>
            <person name="Kraus R.H."/>
            <person name="Zhao Y."/>
            <person name="Ren L."/>
            <person name="Fei J."/>
            <person name="Morisson M."/>
            <person name="Kaiser P."/>
            <person name="Griffin D.K."/>
            <person name="Rao M."/>
            <person name="Pitel F."/>
            <person name="Wang J."/>
            <person name="Li N."/>
        </authorList>
    </citation>
    <scope>NUCLEOTIDE SEQUENCE [LARGE SCALE GENOMIC DNA]</scope>
</reference>
<dbReference type="EMBL" id="KB743590">
    <property type="protein sequence ID" value="EOA97879.1"/>
    <property type="molecule type" value="Genomic_DNA"/>
</dbReference>
<name>R0L8Z9_ANAPL</name>
<proteinExistence type="predicted"/>
<keyword evidence="2" id="KW-1185">Reference proteome</keyword>
<accession>R0L8Z9</accession>
<sequence length="288" mass="32063">MQAGKLRFLLSHCSADRRRTRRSREQFQYFNMLASGTSAPVGREGGIINQIPIACNEISSCVSQHITGQEVFGFCDWQLCHHKLKEIVEIPCCLAFFCELRPSLCLQDLPSDLPLWANFMEQSGALPARLPQDNRVVWGARHQPLINLSASPASKNFLQEPHTAHAAHKAAAGIKQVPSQIKASIDNTGVALQIKGSASPWEPLRIAFQMEAPKPLRRMSRALAESNEKNLGRFIVRDNLSELLSRTLRARVLSERLATLLSSHMLRDPSANIGLRVVRGVCISKAHY</sequence>
<organism evidence="1 2">
    <name type="scientific">Anas platyrhynchos</name>
    <name type="common">Mallard</name>
    <name type="synonym">Anas boschas</name>
    <dbReference type="NCBI Taxonomy" id="8839"/>
    <lineage>
        <taxon>Eukaryota</taxon>
        <taxon>Metazoa</taxon>
        <taxon>Chordata</taxon>
        <taxon>Craniata</taxon>
        <taxon>Vertebrata</taxon>
        <taxon>Euteleostomi</taxon>
        <taxon>Archelosauria</taxon>
        <taxon>Archosauria</taxon>
        <taxon>Dinosauria</taxon>
        <taxon>Saurischia</taxon>
        <taxon>Theropoda</taxon>
        <taxon>Coelurosauria</taxon>
        <taxon>Aves</taxon>
        <taxon>Neognathae</taxon>
        <taxon>Galloanserae</taxon>
        <taxon>Anseriformes</taxon>
        <taxon>Anatidae</taxon>
        <taxon>Anatinae</taxon>
        <taxon>Anas</taxon>
    </lineage>
</organism>
<dbReference type="AlphaFoldDB" id="R0L8Z9"/>
<gene>
    <name evidence="1" type="ORF">Anapl_11684</name>
</gene>
<protein>
    <submittedName>
        <fullName evidence="1">Uncharacterized protein</fullName>
    </submittedName>
</protein>
<dbReference type="Proteomes" id="UP000296049">
    <property type="component" value="Unassembled WGS sequence"/>
</dbReference>
<evidence type="ECO:0000313" key="1">
    <source>
        <dbReference type="EMBL" id="EOA97879.1"/>
    </source>
</evidence>
<evidence type="ECO:0000313" key="2">
    <source>
        <dbReference type="Proteomes" id="UP000296049"/>
    </source>
</evidence>